<evidence type="ECO:0000256" key="4">
    <source>
        <dbReference type="SAM" id="MobiDB-lite"/>
    </source>
</evidence>
<dbReference type="PANTHER" id="PTHR31001">
    <property type="entry name" value="UNCHARACTERIZED TRANSCRIPTIONAL REGULATORY PROTEIN"/>
    <property type="match status" value="1"/>
</dbReference>
<dbReference type="Proteomes" id="UP000028524">
    <property type="component" value="Unassembled WGS sequence"/>
</dbReference>
<dbReference type="Pfam" id="PF04082">
    <property type="entry name" value="Fungal_trans"/>
    <property type="match status" value="1"/>
</dbReference>
<dbReference type="Gene3D" id="4.10.240.10">
    <property type="entry name" value="Zn(2)-C6 fungal-type DNA-binding domain"/>
    <property type="match status" value="1"/>
</dbReference>
<dbReference type="InParanoid" id="A0A084R057"/>
<evidence type="ECO:0000256" key="3">
    <source>
        <dbReference type="ARBA" id="ARBA00023242"/>
    </source>
</evidence>
<dbReference type="PROSITE" id="PS00463">
    <property type="entry name" value="ZN2_CY6_FUNGAL_1"/>
    <property type="match status" value="1"/>
</dbReference>
<keyword evidence="7" id="KW-1185">Reference proteome</keyword>
<accession>A0A084R057</accession>
<sequence length="686" mass="75486">MSAQNARPNLSHDDDGLRIWSCVHCRRRKIRCDRREPCANCIRVGVECHFPVTGRLPRRRNPTGSQSQKQTELLSRLRRLESIVTELGIQIGEGAERAGISGAPSIEIPLSAARSFGRVSEAPPFGLSPSSVPTTEAFYTASEPTHSAATSVEDDDFGELIVARNGGLHVGNRFWTIFCSEVDHIFRFVEEVEEADAADEDASRQAPVLLFGQQPLSNDGTQPLSSQIMFIWKTFVDRVDPFIKVLHVPRVERIVTALEGKIGGTEAKYQALLGAISLATLVSLDEEEVAVNFSQPKSQLVNSYRSIVEQALAQAAFLSTKNMTVLQAFVIYLAVLPRAGGEHVMWQLTGLLVRVATSMGLHRDDAKVGAPPLELELRRRMWWQIYLLDSSSADPRLARLSISEEIFDTNLPTNVNDDDLESHATPSLSGGKITRITLFLIRCEVRRLARTVESNRSKTLQFQLDLVERVRNTIWSALLSGIDSGNALNTYVEAITLFSFAKIRIGLYTASLRQPQHRDGGKGVSNDNNLARLVDSSLQLVELTYKLLTEPSWKKWRWQVRGHIPAAAVSLVLLQLQRGPWSDGSEQAWSMIEALLGAVRGDGLPTALRDSVAATQTHRYQCLAGDARSAASFEAAASPLAGGYGAPELARAADEMEVGGYDFDAALQLLMDAERGDPSLFDFGIL</sequence>
<dbReference type="InterPro" id="IPR001138">
    <property type="entry name" value="Zn2Cys6_DnaBD"/>
</dbReference>
<dbReference type="GO" id="GO:0006351">
    <property type="term" value="P:DNA-templated transcription"/>
    <property type="evidence" value="ECO:0007669"/>
    <property type="project" value="InterPro"/>
</dbReference>
<dbReference type="PANTHER" id="PTHR31001:SF50">
    <property type="entry name" value="ZN(II)2CYS6 TRANSCRIPTION FACTOR (EUROFUNG)"/>
    <property type="match status" value="1"/>
</dbReference>
<dbReference type="HOGENOM" id="CLU_004083_7_2_1"/>
<dbReference type="OMA" id="IRCELWY"/>
<keyword evidence="3" id="KW-0539">Nucleus</keyword>
<name>A0A084R057_STAC4</name>
<dbReference type="SMART" id="SM00906">
    <property type="entry name" value="Fungal_trans"/>
    <property type="match status" value="1"/>
</dbReference>
<feature type="compositionally biased region" description="Polar residues" evidence="4">
    <location>
        <begin position="62"/>
        <end position="71"/>
    </location>
</feature>
<feature type="domain" description="Zn(2)-C6 fungal-type" evidence="5">
    <location>
        <begin position="21"/>
        <end position="50"/>
    </location>
</feature>
<protein>
    <recommendedName>
        <fullName evidence="5">Zn(2)-C6 fungal-type domain-containing protein</fullName>
    </recommendedName>
</protein>
<evidence type="ECO:0000313" key="7">
    <source>
        <dbReference type="Proteomes" id="UP000028524"/>
    </source>
</evidence>
<dbReference type="PROSITE" id="PS50048">
    <property type="entry name" value="ZN2_CY6_FUNGAL_2"/>
    <property type="match status" value="1"/>
</dbReference>
<dbReference type="GO" id="GO:0008270">
    <property type="term" value="F:zinc ion binding"/>
    <property type="evidence" value="ECO:0007669"/>
    <property type="project" value="InterPro"/>
</dbReference>
<dbReference type="SUPFAM" id="SSF57701">
    <property type="entry name" value="Zn2/Cys6 DNA-binding domain"/>
    <property type="match status" value="1"/>
</dbReference>
<reference evidence="6 7" key="1">
    <citation type="journal article" date="2014" name="BMC Genomics">
        <title>Comparative genome sequencing reveals chemotype-specific gene clusters in the toxigenic black mold Stachybotrys.</title>
        <authorList>
            <person name="Semeiks J."/>
            <person name="Borek D."/>
            <person name="Otwinowski Z."/>
            <person name="Grishin N.V."/>
        </authorList>
    </citation>
    <scope>NUCLEOTIDE SEQUENCE [LARGE SCALE GENOMIC DNA]</scope>
    <source>
        <strain evidence="6 7">IBT 40285</strain>
    </source>
</reference>
<evidence type="ECO:0000313" key="6">
    <source>
        <dbReference type="EMBL" id="KFA69592.1"/>
    </source>
</evidence>
<dbReference type="InterPro" id="IPR050613">
    <property type="entry name" value="Sec_Metabolite_Reg"/>
</dbReference>
<proteinExistence type="predicted"/>
<evidence type="ECO:0000256" key="1">
    <source>
        <dbReference type="ARBA" id="ARBA00004123"/>
    </source>
</evidence>
<keyword evidence="2" id="KW-0479">Metal-binding</keyword>
<dbReference type="GO" id="GO:0005634">
    <property type="term" value="C:nucleus"/>
    <property type="evidence" value="ECO:0007669"/>
    <property type="project" value="UniProtKB-SubCell"/>
</dbReference>
<evidence type="ECO:0000259" key="5">
    <source>
        <dbReference type="PROSITE" id="PS50048"/>
    </source>
</evidence>
<dbReference type="OrthoDB" id="435881at2759"/>
<dbReference type="GO" id="GO:0003677">
    <property type="term" value="F:DNA binding"/>
    <property type="evidence" value="ECO:0007669"/>
    <property type="project" value="InterPro"/>
</dbReference>
<dbReference type="GO" id="GO:0000981">
    <property type="term" value="F:DNA-binding transcription factor activity, RNA polymerase II-specific"/>
    <property type="evidence" value="ECO:0007669"/>
    <property type="project" value="InterPro"/>
</dbReference>
<dbReference type="CDD" id="cd12148">
    <property type="entry name" value="fungal_TF_MHR"/>
    <property type="match status" value="1"/>
</dbReference>
<dbReference type="AlphaFoldDB" id="A0A084R057"/>
<comment type="subcellular location">
    <subcellularLocation>
        <location evidence="1">Nucleus</location>
    </subcellularLocation>
</comment>
<dbReference type="InterPro" id="IPR007219">
    <property type="entry name" value="XnlR_reg_dom"/>
</dbReference>
<evidence type="ECO:0000256" key="2">
    <source>
        <dbReference type="ARBA" id="ARBA00022723"/>
    </source>
</evidence>
<gene>
    <name evidence="6" type="ORF">S40285_07465</name>
</gene>
<dbReference type="EMBL" id="KL659401">
    <property type="protein sequence ID" value="KFA69592.1"/>
    <property type="molecule type" value="Genomic_DNA"/>
</dbReference>
<feature type="region of interest" description="Disordered" evidence="4">
    <location>
        <begin position="53"/>
        <end position="72"/>
    </location>
</feature>
<dbReference type="STRING" id="1283841.A0A084R057"/>
<dbReference type="Pfam" id="PF00172">
    <property type="entry name" value="Zn_clus"/>
    <property type="match status" value="1"/>
</dbReference>
<dbReference type="InterPro" id="IPR036864">
    <property type="entry name" value="Zn2-C6_fun-type_DNA-bd_sf"/>
</dbReference>
<organism evidence="6 7">
    <name type="scientific">Stachybotrys chlorohalonatus (strain IBT 40285)</name>
    <dbReference type="NCBI Taxonomy" id="1283841"/>
    <lineage>
        <taxon>Eukaryota</taxon>
        <taxon>Fungi</taxon>
        <taxon>Dikarya</taxon>
        <taxon>Ascomycota</taxon>
        <taxon>Pezizomycotina</taxon>
        <taxon>Sordariomycetes</taxon>
        <taxon>Hypocreomycetidae</taxon>
        <taxon>Hypocreales</taxon>
        <taxon>Stachybotryaceae</taxon>
        <taxon>Stachybotrys</taxon>
    </lineage>
</organism>
<dbReference type="SMART" id="SM00066">
    <property type="entry name" value="GAL4"/>
    <property type="match status" value="1"/>
</dbReference>